<gene>
    <name evidence="1" type="ORF">CY34DRAFT_814412</name>
</gene>
<dbReference type="HOGENOM" id="CLU_3143967_0_0_1"/>
<proteinExistence type="predicted"/>
<reference evidence="2" key="2">
    <citation type="submission" date="2015-01" db="EMBL/GenBank/DDBJ databases">
        <title>Evolutionary Origins and Diversification of the Mycorrhizal Mutualists.</title>
        <authorList>
            <consortium name="DOE Joint Genome Institute"/>
            <consortium name="Mycorrhizal Genomics Consortium"/>
            <person name="Kohler A."/>
            <person name="Kuo A."/>
            <person name="Nagy L.G."/>
            <person name="Floudas D."/>
            <person name="Copeland A."/>
            <person name="Barry K.W."/>
            <person name="Cichocki N."/>
            <person name="Veneault-Fourrey C."/>
            <person name="LaButti K."/>
            <person name="Lindquist E.A."/>
            <person name="Lipzen A."/>
            <person name="Lundell T."/>
            <person name="Morin E."/>
            <person name="Murat C."/>
            <person name="Riley R."/>
            <person name="Ohm R."/>
            <person name="Sun H."/>
            <person name="Tunlid A."/>
            <person name="Henrissat B."/>
            <person name="Grigoriev I.V."/>
            <person name="Hibbett D.S."/>
            <person name="Martin F."/>
        </authorList>
    </citation>
    <scope>NUCLEOTIDE SEQUENCE [LARGE SCALE GENOMIC DNA]</scope>
    <source>
        <strain evidence="2">UH-Slu-Lm8-n1</strain>
    </source>
</reference>
<dbReference type="AlphaFoldDB" id="A0A0D0AJM8"/>
<name>A0A0D0AJM8_9AGAM</name>
<keyword evidence="2" id="KW-1185">Reference proteome</keyword>
<sequence length="49" mass="5276">MSVRFNRREETPRLGSGTIEVEVLAGCTGLKDCLLSISITDGTCSSDEK</sequence>
<protein>
    <submittedName>
        <fullName evidence="1">Uncharacterized protein</fullName>
    </submittedName>
</protein>
<dbReference type="InParanoid" id="A0A0D0AJM8"/>
<evidence type="ECO:0000313" key="2">
    <source>
        <dbReference type="Proteomes" id="UP000054485"/>
    </source>
</evidence>
<accession>A0A0D0AJM8</accession>
<evidence type="ECO:0000313" key="1">
    <source>
        <dbReference type="EMBL" id="KIK32158.1"/>
    </source>
</evidence>
<organism evidence="1 2">
    <name type="scientific">Suillus luteus UH-Slu-Lm8-n1</name>
    <dbReference type="NCBI Taxonomy" id="930992"/>
    <lineage>
        <taxon>Eukaryota</taxon>
        <taxon>Fungi</taxon>
        <taxon>Dikarya</taxon>
        <taxon>Basidiomycota</taxon>
        <taxon>Agaricomycotina</taxon>
        <taxon>Agaricomycetes</taxon>
        <taxon>Agaricomycetidae</taxon>
        <taxon>Boletales</taxon>
        <taxon>Suillineae</taxon>
        <taxon>Suillaceae</taxon>
        <taxon>Suillus</taxon>
    </lineage>
</organism>
<dbReference type="EMBL" id="KN836367">
    <property type="protein sequence ID" value="KIK32158.1"/>
    <property type="molecule type" value="Genomic_DNA"/>
</dbReference>
<dbReference type="Proteomes" id="UP000054485">
    <property type="component" value="Unassembled WGS sequence"/>
</dbReference>
<reference evidence="1 2" key="1">
    <citation type="submission" date="2014-04" db="EMBL/GenBank/DDBJ databases">
        <authorList>
            <consortium name="DOE Joint Genome Institute"/>
            <person name="Kuo A."/>
            <person name="Ruytinx J."/>
            <person name="Rineau F."/>
            <person name="Colpaert J."/>
            <person name="Kohler A."/>
            <person name="Nagy L.G."/>
            <person name="Floudas D."/>
            <person name="Copeland A."/>
            <person name="Barry K.W."/>
            <person name="Cichocki N."/>
            <person name="Veneault-Fourrey C."/>
            <person name="LaButti K."/>
            <person name="Lindquist E.A."/>
            <person name="Lipzen A."/>
            <person name="Lundell T."/>
            <person name="Morin E."/>
            <person name="Murat C."/>
            <person name="Sun H."/>
            <person name="Tunlid A."/>
            <person name="Henrissat B."/>
            <person name="Grigoriev I.V."/>
            <person name="Hibbett D.S."/>
            <person name="Martin F."/>
            <person name="Nordberg H.P."/>
            <person name="Cantor M.N."/>
            <person name="Hua S.X."/>
        </authorList>
    </citation>
    <scope>NUCLEOTIDE SEQUENCE [LARGE SCALE GENOMIC DNA]</scope>
    <source>
        <strain evidence="1 2">UH-Slu-Lm8-n1</strain>
    </source>
</reference>